<protein>
    <submittedName>
        <fullName evidence="1">Uncharacterized protein</fullName>
    </submittedName>
</protein>
<sequence>MEKGLKCQAEDCGNKADYFHSNFKVYICSLHCKSGQRGSCIKLEDRSEFEGVTEILKVLQTCIKNLMIAMESCKNDEESDDSGNLFSLSSSEDSEESKLNLSQVQNKITQIVKRVNTMKQKQQFQVQREVKQKLKDLFSELKSDETFKKFCVENYIAFVCDFLKVSKFKVGEVFDFEININNEANFKELETKIDAKYDSLKQEFQKFKEDVVTTLNPTTLKGLSHSYKVFTKKKNIIEKNSELVIDLEDSSNLEFIECMGSNILANLETLKIFNIKNKMPVVKDFIFSSFPQQANRFHLNCGGSVINSDQIIDVVCYMNPKIAETLYLYNLEVGQIQMRTLFQLTKDNKKFLGFPCCKLELDTVPNLQHCLIRSKIQTLALSYCGKPEYCDWRNHPERFENLIKGLSQSEDFKKNLKSLHMTQCGMAKYKIQQILDSNGFEKVKIEHHSE</sequence>
<accession>A0AAD1XA81</accession>
<dbReference type="EMBL" id="CAMPGE010010003">
    <property type="protein sequence ID" value="CAI2368859.1"/>
    <property type="molecule type" value="Genomic_DNA"/>
</dbReference>
<evidence type="ECO:0000313" key="1">
    <source>
        <dbReference type="EMBL" id="CAI2368859.1"/>
    </source>
</evidence>
<keyword evidence="2" id="KW-1185">Reference proteome</keyword>
<gene>
    <name evidence="1" type="ORF">ECRASSUSDP1_LOCUS10155</name>
</gene>
<name>A0AAD1XA81_EUPCR</name>
<reference evidence="1" key="1">
    <citation type="submission" date="2023-07" db="EMBL/GenBank/DDBJ databases">
        <authorList>
            <consortium name="AG Swart"/>
            <person name="Singh M."/>
            <person name="Singh A."/>
            <person name="Seah K."/>
            <person name="Emmerich C."/>
        </authorList>
    </citation>
    <scope>NUCLEOTIDE SEQUENCE</scope>
    <source>
        <strain evidence="1">DP1</strain>
    </source>
</reference>
<organism evidence="1 2">
    <name type="scientific">Euplotes crassus</name>
    <dbReference type="NCBI Taxonomy" id="5936"/>
    <lineage>
        <taxon>Eukaryota</taxon>
        <taxon>Sar</taxon>
        <taxon>Alveolata</taxon>
        <taxon>Ciliophora</taxon>
        <taxon>Intramacronucleata</taxon>
        <taxon>Spirotrichea</taxon>
        <taxon>Hypotrichia</taxon>
        <taxon>Euplotida</taxon>
        <taxon>Euplotidae</taxon>
        <taxon>Moneuplotes</taxon>
    </lineage>
</organism>
<comment type="caution">
    <text evidence="1">The sequence shown here is derived from an EMBL/GenBank/DDBJ whole genome shotgun (WGS) entry which is preliminary data.</text>
</comment>
<dbReference type="Proteomes" id="UP001295684">
    <property type="component" value="Unassembled WGS sequence"/>
</dbReference>
<proteinExistence type="predicted"/>
<evidence type="ECO:0000313" key="2">
    <source>
        <dbReference type="Proteomes" id="UP001295684"/>
    </source>
</evidence>
<dbReference type="AlphaFoldDB" id="A0AAD1XA81"/>